<gene>
    <name evidence="9" type="ORF">HLPCO_001168</name>
</gene>
<dbReference type="InterPro" id="IPR016156">
    <property type="entry name" value="FAD/NAD-linked_Rdtase_dimer_sf"/>
</dbReference>
<dbReference type="PANTHER" id="PTHR43429">
    <property type="entry name" value="PYRIDINE NUCLEOTIDE-DISULFIDE OXIDOREDUCTASE DOMAIN-CONTAINING"/>
    <property type="match status" value="1"/>
</dbReference>
<dbReference type="InterPro" id="IPR023753">
    <property type="entry name" value="FAD/NAD-binding_dom"/>
</dbReference>
<dbReference type="eggNOG" id="COG2210">
    <property type="taxonomic scope" value="Bacteria"/>
</dbReference>
<comment type="cofactor">
    <cofactor evidence="1">
        <name>FAD</name>
        <dbReference type="ChEBI" id="CHEBI:57692"/>
    </cofactor>
</comment>
<feature type="domain" description="Rhodanese" evidence="8">
    <location>
        <begin position="472"/>
        <end position="562"/>
    </location>
</feature>
<keyword evidence="4" id="KW-0274">FAD</keyword>
<dbReference type="InterPro" id="IPR001763">
    <property type="entry name" value="Rhodanese-like_dom"/>
</dbReference>
<evidence type="ECO:0000256" key="2">
    <source>
        <dbReference type="ARBA" id="ARBA00009130"/>
    </source>
</evidence>
<dbReference type="Proteomes" id="UP000005707">
    <property type="component" value="Unassembled WGS sequence"/>
</dbReference>
<dbReference type="Gene3D" id="3.40.1260.10">
    <property type="entry name" value="DsrEFH-like"/>
    <property type="match status" value="1"/>
</dbReference>
<dbReference type="Gene3D" id="3.40.250.10">
    <property type="entry name" value="Rhodanese-like domain"/>
    <property type="match status" value="1"/>
</dbReference>
<protein>
    <submittedName>
        <fullName evidence="9">NADH dehydrogenase protein</fullName>
        <ecNumber evidence="9">1.6.99.3</ecNumber>
    </submittedName>
</protein>
<dbReference type="InterPro" id="IPR032836">
    <property type="entry name" value="DsrE2-like"/>
</dbReference>
<dbReference type="InterPro" id="IPR001455">
    <property type="entry name" value="TusA-like"/>
</dbReference>
<sequence>MKQKIVIVGGVAGGATAAARLRRLSEENEIIMFERDEYISFANCGLPYYIGDVIQDRSKLLVQTVEGMSKRFNLDIRNFSEVTSIDKENNKVTVNNAKTGKTYEESYDKLILSPGAKAIVPPMTGLDQAENVFSLRNIPDTDKIRGYVDEKKPKSAVVIGGGFIGVEMAENLAHRGVEVTLVDLADQIMAPFDYEMAAVLQDEMTNHGVKLILGDAVKEFQNKGHHLILNSGQELDTDMVILAIGVRPENTLAQDAGLKVGPRGHIVTTKQLLTVNDQNDQVEQDIYAIGDAIEVYDWVDDSKTAIALAWPANRQGRLVADHINGKDIEYKGTLGSSVAKIFNLTAASTGNNEKTLKRKEVNYKAIHVHRGNHAGYYPGASNITIKLVFDPETGKIFGAQAVGGEGTEKRIDVIATAIKGGLTVQDLPDLELCYAPPYSSAKDPSNIAGYVASNIMDGVYDVVHWNEIDNIVANGGYLLDVRTPMEFDLGHIKGANNIPVDDLRNRLSEIKIDKDQPIYVNCQVGLRAYLAIRILQENGYQNVFNLSGGYKTYLSAMKPNLSEDTLPHTPESEDIDTQGVESGDTKKSVPDKITETIKIDACGLQCPGPIMQTYKAVDAANDGDIILVQSTDSGFARDVDKWCDKTGNTLLKVEQNKNVYSAYIQKGCDACPTVHNQTSNENTTIVLFSGDMDKAMASMIIAQGSAAMGKNVTVFCTFWGLNLLRKQKHPKVKKNFIEKMFGRMMPKGPGKMGISKMNFGGMGAKMMKRVMKKKNVDSLEDLLNSAQEHGVKLIACTMSMDVMGITKDELIDGIDYAGVATYLAESDQAGVTLFI</sequence>
<dbReference type="STRING" id="1033810.HLPCO_001168"/>
<keyword evidence="5 9" id="KW-0560">Oxidoreductase</keyword>
<dbReference type="InParanoid" id="F7PVK5"/>
<dbReference type="InterPro" id="IPR036873">
    <property type="entry name" value="Rhodanese-like_dom_sf"/>
</dbReference>
<dbReference type="PRINTS" id="PR00411">
    <property type="entry name" value="PNDRDTASEI"/>
</dbReference>
<dbReference type="InterPro" id="IPR004099">
    <property type="entry name" value="Pyr_nucl-diS_OxRdtase_dimer"/>
</dbReference>
<dbReference type="eggNOG" id="COG0607">
    <property type="taxonomic scope" value="Bacteria"/>
</dbReference>
<dbReference type="InterPro" id="IPR050260">
    <property type="entry name" value="FAD-bd_OxRdtase"/>
</dbReference>
<dbReference type="EC" id="1.6.99.3" evidence="9"/>
<evidence type="ECO:0000256" key="1">
    <source>
        <dbReference type="ARBA" id="ARBA00001974"/>
    </source>
</evidence>
<dbReference type="Pfam" id="PF02852">
    <property type="entry name" value="Pyr_redox_dim"/>
    <property type="match status" value="1"/>
</dbReference>
<dbReference type="SUPFAM" id="SSF51905">
    <property type="entry name" value="FAD/NAD(P)-binding domain"/>
    <property type="match status" value="2"/>
</dbReference>
<dbReference type="Pfam" id="PF13686">
    <property type="entry name" value="DrsE_2"/>
    <property type="match status" value="1"/>
</dbReference>
<evidence type="ECO:0000256" key="3">
    <source>
        <dbReference type="ARBA" id="ARBA00022630"/>
    </source>
</evidence>
<dbReference type="InterPro" id="IPR027396">
    <property type="entry name" value="DsrEFH-like"/>
</dbReference>
<evidence type="ECO:0000259" key="8">
    <source>
        <dbReference type="PROSITE" id="PS50206"/>
    </source>
</evidence>
<evidence type="ECO:0000256" key="5">
    <source>
        <dbReference type="ARBA" id="ARBA00023002"/>
    </source>
</evidence>
<evidence type="ECO:0000256" key="6">
    <source>
        <dbReference type="ARBA" id="ARBA00023284"/>
    </source>
</evidence>
<dbReference type="CDD" id="cd01524">
    <property type="entry name" value="RHOD_Pyr_redox"/>
    <property type="match status" value="1"/>
</dbReference>
<keyword evidence="3" id="KW-0285">Flavoprotein</keyword>
<dbReference type="GO" id="GO:0016491">
    <property type="term" value="F:oxidoreductase activity"/>
    <property type="evidence" value="ECO:0007669"/>
    <property type="project" value="UniProtKB-KW"/>
</dbReference>
<dbReference type="NCBIfam" id="NF010037">
    <property type="entry name" value="PRK13512.1"/>
    <property type="match status" value="1"/>
</dbReference>
<evidence type="ECO:0000256" key="4">
    <source>
        <dbReference type="ARBA" id="ARBA00022827"/>
    </source>
</evidence>
<name>F7PVK5_9MOLU</name>
<comment type="caution">
    <text evidence="9">The sequence shown here is derived from an EMBL/GenBank/DDBJ whole genome shotgun (WGS) entry which is preliminary data.</text>
</comment>
<dbReference type="eggNOG" id="COG0446">
    <property type="taxonomic scope" value="Bacteria"/>
</dbReference>
<dbReference type="InterPro" id="IPR036868">
    <property type="entry name" value="TusA-like_sf"/>
</dbReference>
<dbReference type="SUPFAM" id="SSF75169">
    <property type="entry name" value="DsrEFH-like"/>
    <property type="match status" value="1"/>
</dbReference>
<evidence type="ECO:0000313" key="10">
    <source>
        <dbReference type="Proteomes" id="UP000005707"/>
    </source>
</evidence>
<proteinExistence type="inferred from homology"/>
<dbReference type="InterPro" id="IPR036188">
    <property type="entry name" value="FAD/NAD-bd_sf"/>
</dbReference>
<dbReference type="EMBL" id="AFNU02000003">
    <property type="protein sequence ID" value="ERJ12828.1"/>
    <property type="molecule type" value="Genomic_DNA"/>
</dbReference>
<reference evidence="9 10" key="2">
    <citation type="journal article" date="2013" name="PLoS ONE">
        <title>INDIGO - INtegrated Data Warehouse of MIcrobial GenOmes with Examples from the Red Sea Extremophiles.</title>
        <authorList>
            <person name="Alam I."/>
            <person name="Antunes A."/>
            <person name="Kamau A.A."/>
            <person name="Ba Alawi W."/>
            <person name="Kalkatawi M."/>
            <person name="Stingl U."/>
            <person name="Bajic V.B."/>
        </authorList>
    </citation>
    <scope>NUCLEOTIDE SEQUENCE [LARGE SCALE GENOMIC DNA]</scope>
    <source>
        <strain evidence="9 10">SSD-17B</strain>
    </source>
</reference>
<reference evidence="9 10" key="1">
    <citation type="journal article" date="2011" name="J. Bacteriol.">
        <title>Genome sequence of Haloplasma contractile, an unusual contractile bacterium from a deep-sea anoxic brine lake.</title>
        <authorList>
            <person name="Antunes A."/>
            <person name="Alam I."/>
            <person name="El Dorry H."/>
            <person name="Siam R."/>
            <person name="Robertson A."/>
            <person name="Bajic V.B."/>
            <person name="Stingl U."/>
        </authorList>
    </citation>
    <scope>NUCLEOTIDE SEQUENCE [LARGE SCALE GENOMIC DNA]</scope>
    <source>
        <strain evidence="9 10">SSD-17B</strain>
    </source>
</reference>
<dbReference type="PROSITE" id="PS01148">
    <property type="entry name" value="UPF0033"/>
    <property type="match status" value="1"/>
</dbReference>
<keyword evidence="6" id="KW-0676">Redox-active center</keyword>
<comment type="similarity">
    <text evidence="2">Belongs to the class-III pyridine nucleotide-disulfide oxidoreductase family.</text>
</comment>
<dbReference type="Pfam" id="PF07992">
    <property type="entry name" value="Pyr_redox_2"/>
    <property type="match status" value="1"/>
</dbReference>
<dbReference type="PANTHER" id="PTHR43429:SF1">
    <property type="entry name" value="NAD(P)H SULFUR OXIDOREDUCTASE (COA-DEPENDENT)"/>
    <property type="match status" value="1"/>
</dbReference>
<dbReference type="RefSeq" id="WP_008825760.1">
    <property type="nucleotide sequence ID" value="NZ_AFNU02000003.1"/>
</dbReference>
<evidence type="ECO:0000313" key="9">
    <source>
        <dbReference type="EMBL" id="ERJ12828.1"/>
    </source>
</evidence>
<dbReference type="SUPFAM" id="SSF55424">
    <property type="entry name" value="FAD/NAD-linked reductases, dimerisation (C-terminal) domain"/>
    <property type="match status" value="1"/>
</dbReference>
<dbReference type="PRINTS" id="PR00368">
    <property type="entry name" value="FADPNR"/>
</dbReference>
<dbReference type="AlphaFoldDB" id="F7PVK5"/>
<feature type="region of interest" description="Disordered" evidence="7">
    <location>
        <begin position="561"/>
        <end position="589"/>
    </location>
</feature>
<evidence type="ECO:0000256" key="7">
    <source>
        <dbReference type="SAM" id="MobiDB-lite"/>
    </source>
</evidence>
<accession>F7PVK5</accession>
<dbReference type="SMART" id="SM00450">
    <property type="entry name" value="RHOD"/>
    <property type="match status" value="1"/>
</dbReference>
<dbReference type="OrthoDB" id="9802028at2"/>
<dbReference type="Pfam" id="PF00581">
    <property type="entry name" value="Rhodanese"/>
    <property type="match status" value="1"/>
</dbReference>
<dbReference type="PROSITE" id="PS50206">
    <property type="entry name" value="RHODANESE_3"/>
    <property type="match status" value="1"/>
</dbReference>
<dbReference type="Gene3D" id="3.30.110.40">
    <property type="entry name" value="TusA-like domain"/>
    <property type="match status" value="1"/>
</dbReference>
<organism evidence="9 10">
    <name type="scientific">Haloplasma contractile SSD-17B</name>
    <dbReference type="NCBI Taxonomy" id="1033810"/>
    <lineage>
        <taxon>Bacteria</taxon>
        <taxon>Bacillati</taxon>
        <taxon>Mycoplasmatota</taxon>
        <taxon>Mollicutes</taxon>
        <taxon>Haloplasmatales</taxon>
        <taxon>Haloplasmataceae</taxon>
        <taxon>Haloplasma</taxon>
    </lineage>
</organism>
<dbReference type="Gene3D" id="3.50.50.60">
    <property type="entry name" value="FAD/NAD(P)-binding domain"/>
    <property type="match status" value="2"/>
</dbReference>
<dbReference type="SUPFAM" id="SSF52821">
    <property type="entry name" value="Rhodanese/Cell cycle control phosphatase"/>
    <property type="match status" value="1"/>
</dbReference>
<dbReference type="Pfam" id="PF01206">
    <property type="entry name" value="TusA"/>
    <property type="match status" value="1"/>
</dbReference>
<keyword evidence="10" id="KW-1185">Reference proteome</keyword>
<dbReference type="SUPFAM" id="SSF64307">
    <property type="entry name" value="SirA-like"/>
    <property type="match status" value="1"/>
</dbReference>